<protein>
    <submittedName>
        <fullName evidence="2">Uncharacterized protein</fullName>
    </submittedName>
</protein>
<evidence type="ECO:0000313" key="3">
    <source>
        <dbReference type="Proteomes" id="UP000225277"/>
    </source>
</evidence>
<dbReference type="RefSeq" id="XP_023629804.1">
    <property type="nucleotide sequence ID" value="XM_023774036.1"/>
</dbReference>
<name>A0A2D3V840_9PEZI</name>
<feature type="region of interest" description="Disordered" evidence="1">
    <location>
        <begin position="1"/>
        <end position="23"/>
    </location>
</feature>
<organism evidence="2 3">
    <name type="scientific">Ramularia collo-cygni</name>
    <dbReference type="NCBI Taxonomy" id="112498"/>
    <lineage>
        <taxon>Eukaryota</taxon>
        <taxon>Fungi</taxon>
        <taxon>Dikarya</taxon>
        <taxon>Ascomycota</taxon>
        <taxon>Pezizomycotina</taxon>
        <taxon>Dothideomycetes</taxon>
        <taxon>Dothideomycetidae</taxon>
        <taxon>Mycosphaerellales</taxon>
        <taxon>Mycosphaerellaceae</taxon>
        <taxon>Ramularia</taxon>
    </lineage>
</organism>
<evidence type="ECO:0000313" key="2">
    <source>
        <dbReference type="EMBL" id="CZT23080.1"/>
    </source>
</evidence>
<proteinExistence type="predicted"/>
<gene>
    <name evidence="2" type="ORF">RCC_08790</name>
</gene>
<sequence>MAPSTSSDMATLSKPPPRPLMRNFPLPRELRDHIYGYLLHADHAPHNNIPITHLPATPTFGRPYSFSLEILRVNKKVGGEARETLHTPNTFITITTQYSILVGILQDVQFPCVVVSNDELGRFKHASMHVDVVPDFNHKHPYFRPVHFVILLRDLKLFCSIFQWFLYSRNPRKGINSSTQAGVWPVGISIRFTLKRTEYSLQTAQRDERLLTPFRNCTSDNLKVFVVDYACDQKFVRSLLSRMTEELGSETPIAWQVLRTLTSLVAFSEEAELRGDSWTASQILRFLVSDGTTSKIGARMGYKLIPTQPHCGNEAARRVEVVLMECTARNLFIQFKVFDVQRASDSFDRFHQAVMLILNGEMYDELLPPPVKANLSLELARCFILKNLLAQLDQPDAISGAITQLIAFHIRAPQHKSVEQDLKALKTMESTIKVCDFRKANAANSTNNSSQTTSFNRTDLLRDFFANLVFPSSTTLLPDVYEYVVPECMQGWKDTGKPQDP</sequence>
<keyword evidence="3" id="KW-1185">Reference proteome</keyword>
<evidence type="ECO:0000256" key="1">
    <source>
        <dbReference type="SAM" id="MobiDB-lite"/>
    </source>
</evidence>
<feature type="compositionally biased region" description="Polar residues" evidence="1">
    <location>
        <begin position="1"/>
        <end position="10"/>
    </location>
</feature>
<dbReference type="EMBL" id="FJUY01000015">
    <property type="protein sequence ID" value="CZT23080.1"/>
    <property type="molecule type" value="Genomic_DNA"/>
</dbReference>
<accession>A0A2D3V840</accession>
<dbReference type="AlphaFoldDB" id="A0A2D3V840"/>
<reference evidence="2 3" key="1">
    <citation type="submission" date="2016-03" db="EMBL/GenBank/DDBJ databases">
        <authorList>
            <person name="Ploux O."/>
        </authorList>
    </citation>
    <scope>NUCLEOTIDE SEQUENCE [LARGE SCALE GENOMIC DNA]</scope>
    <source>
        <strain evidence="2 3">URUG2</strain>
    </source>
</reference>
<dbReference type="OrthoDB" id="3650975at2759"/>
<dbReference type="GeneID" id="35603871"/>
<dbReference type="Proteomes" id="UP000225277">
    <property type="component" value="Unassembled WGS sequence"/>
</dbReference>